<reference evidence="2" key="1">
    <citation type="submission" date="2017-02" db="EMBL/GenBank/DDBJ databases">
        <authorList>
            <person name="Daims H."/>
        </authorList>
    </citation>
    <scope>NUCLEOTIDE SEQUENCE [LARGE SCALE GENOMIC DNA]</scope>
</reference>
<organism evidence="1 2">
    <name type="scientific">Crenothrix polyspora</name>
    <dbReference type="NCBI Taxonomy" id="360316"/>
    <lineage>
        <taxon>Bacteria</taxon>
        <taxon>Pseudomonadati</taxon>
        <taxon>Pseudomonadota</taxon>
        <taxon>Gammaproteobacteria</taxon>
        <taxon>Methylococcales</taxon>
        <taxon>Crenotrichaceae</taxon>
        <taxon>Crenothrix</taxon>
    </lineage>
</organism>
<keyword evidence="2" id="KW-1185">Reference proteome</keyword>
<dbReference type="EMBL" id="FUKJ01000049">
    <property type="protein sequence ID" value="SJM90010.1"/>
    <property type="molecule type" value="Genomic_DNA"/>
</dbReference>
<gene>
    <name evidence="1" type="ORF">CRENPOLYSF2_1420005</name>
</gene>
<dbReference type="Proteomes" id="UP000195442">
    <property type="component" value="Unassembled WGS sequence"/>
</dbReference>
<protein>
    <submittedName>
        <fullName evidence="1">Uncharacterized protein</fullName>
    </submittedName>
</protein>
<evidence type="ECO:0000313" key="1">
    <source>
        <dbReference type="EMBL" id="SJM90010.1"/>
    </source>
</evidence>
<dbReference type="AlphaFoldDB" id="A0A1R4H1S9"/>
<accession>A0A1R4H1S9</accession>
<proteinExistence type="predicted"/>
<evidence type="ECO:0000313" key="2">
    <source>
        <dbReference type="Proteomes" id="UP000195442"/>
    </source>
</evidence>
<sequence length="55" mass="6388">MVSVDRSKRCTLSFERLSSYKKFILDSAQESLETSFDAIPNASWRNKLAKQPLFF</sequence>
<name>A0A1R4H1S9_9GAMM</name>